<dbReference type="Pfam" id="PF17479">
    <property type="entry name" value="DUF3048_C"/>
    <property type="match status" value="1"/>
</dbReference>
<dbReference type="Gene3D" id="3.50.90.10">
    <property type="entry name" value="YerB-like"/>
    <property type="match status" value="1"/>
</dbReference>
<feature type="region of interest" description="Disordered" evidence="1">
    <location>
        <begin position="23"/>
        <end position="46"/>
    </location>
</feature>
<sequence>MKRKYAILVLLMVVLLTACSKNKVEESEPDESNEPEQSEETATNIAPLTGLPVEGEITNRPISVMVNNQIQARPQTGLSNADIVFEILSEASITRFLAIYQSDLPEVVGPVRSAREYYFELAQGYDAIYIHHGAAKFVSQMIKDRGIDYIDGGFHDNDGVLFKRESFRKAPHNSYLQMKAVYDEAEAEGYTINTDIAPLPFVAEGEEISGEAAASVEIAYSNAAGDLVEYRYDETLEKYTRYMGGEQFIELDTEEPILTDNIFIVETEHEVIDDEGRRAVDITSGGNALLIRKGKVETLEWKNENGYIIPVKDGETVGFTPGKTWINIVPTSPGMDQSVQINN</sequence>
<accession>A0AB39HLZ4</accession>
<evidence type="ECO:0000259" key="3">
    <source>
        <dbReference type="Pfam" id="PF11258"/>
    </source>
</evidence>
<evidence type="ECO:0000259" key="4">
    <source>
        <dbReference type="Pfam" id="PF17479"/>
    </source>
</evidence>
<evidence type="ECO:0000256" key="2">
    <source>
        <dbReference type="SAM" id="SignalP"/>
    </source>
</evidence>
<dbReference type="InterPro" id="IPR023158">
    <property type="entry name" value="YerB-like_sf"/>
</dbReference>
<evidence type="ECO:0000256" key="1">
    <source>
        <dbReference type="SAM" id="MobiDB-lite"/>
    </source>
</evidence>
<organism evidence="5">
    <name type="scientific">Ornithinibacillus sp. 4-3</name>
    <dbReference type="NCBI Taxonomy" id="3231488"/>
    <lineage>
        <taxon>Bacteria</taxon>
        <taxon>Bacillati</taxon>
        <taxon>Bacillota</taxon>
        <taxon>Bacilli</taxon>
        <taxon>Bacillales</taxon>
        <taxon>Bacillaceae</taxon>
        <taxon>Ornithinibacillus</taxon>
    </lineage>
</organism>
<feature type="chain" id="PRO_5044239000" evidence="2">
    <location>
        <begin position="21"/>
        <end position="343"/>
    </location>
</feature>
<feature type="compositionally biased region" description="Acidic residues" evidence="1">
    <location>
        <begin position="27"/>
        <end position="39"/>
    </location>
</feature>
<feature type="domain" description="DUF3048" evidence="3">
    <location>
        <begin position="48"/>
        <end position="190"/>
    </location>
</feature>
<protein>
    <submittedName>
        <fullName evidence="5">DUF3048 domain-containing protein</fullName>
    </submittedName>
</protein>
<gene>
    <name evidence="5" type="ORF">AB4Y30_15525</name>
</gene>
<feature type="domain" description="DUF3048" evidence="4">
    <location>
        <begin position="216"/>
        <end position="326"/>
    </location>
</feature>
<dbReference type="AlphaFoldDB" id="A0AB39HLZ4"/>
<dbReference type="Pfam" id="PF11258">
    <property type="entry name" value="DUF3048"/>
    <property type="match status" value="1"/>
</dbReference>
<dbReference type="RefSeq" id="WP_368653086.1">
    <property type="nucleotide sequence ID" value="NZ_CP162599.1"/>
</dbReference>
<dbReference type="EMBL" id="CP162599">
    <property type="protein sequence ID" value="XDK32397.1"/>
    <property type="molecule type" value="Genomic_DNA"/>
</dbReference>
<name>A0AB39HLZ4_9BACI</name>
<dbReference type="InterPro" id="IPR021416">
    <property type="entry name" value="DUF3048_N"/>
</dbReference>
<keyword evidence="2" id="KW-0732">Signal</keyword>
<dbReference type="PROSITE" id="PS51257">
    <property type="entry name" value="PROKAR_LIPOPROTEIN"/>
    <property type="match status" value="1"/>
</dbReference>
<proteinExistence type="predicted"/>
<dbReference type="SUPFAM" id="SSF159774">
    <property type="entry name" value="YerB-like"/>
    <property type="match status" value="1"/>
</dbReference>
<evidence type="ECO:0000313" key="5">
    <source>
        <dbReference type="EMBL" id="XDK32397.1"/>
    </source>
</evidence>
<reference evidence="5" key="1">
    <citation type="submission" date="2024-07" db="EMBL/GenBank/DDBJ databases">
        <title>Halotolerant mesophilic bacterium Ornithinibacillus sp. 4-3, sp. nov., isolated from soil.</title>
        <authorList>
            <person name="Sidarenka A.V."/>
            <person name="Guliayeva D.E."/>
            <person name="Leanovich S.I."/>
            <person name="Hileuskaya K.S."/>
            <person name="Akhremchuk A.E."/>
            <person name="Sikolenko M.A."/>
            <person name="Valentovich L.N."/>
        </authorList>
    </citation>
    <scope>NUCLEOTIDE SEQUENCE</scope>
    <source>
        <strain evidence="5">4-3</strain>
    </source>
</reference>
<dbReference type="InterPro" id="IPR035328">
    <property type="entry name" value="DUF3048_C"/>
</dbReference>
<feature type="signal peptide" evidence="2">
    <location>
        <begin position="1"/>
        <end position="20"/>
    </location>
</feature>